<protein>
    <submittedName>
        <fullName evidence="1">Uncharacterized protein</fullName>
    </submittedName>
</protein>
<organism evidence="1 2">
    <name type="scientific">Coemansia asiatica</name>
    <dbReference type="NCBI Taxonomy" id="1052880"/>
    <lineage>
        <taxon>Eukaryota</taxon>
        <taxon>Fungi</taxon>
        <taxon>Fungi incertae sedis</taxon>
        <taxon>Zoopagomycota</taxon>
        <taxon>Kickxellomycotina</taxon>
        <taxon>Kickxellomycetes</taxon>
        <taxon>Kickxellales</taxon>
        <taxon>Kickxellaceae</taxon>
        <taxon>Coemansia</taxon>
    </lineage>
</organism>
<keyword evidence="2" id="KW-1185">Reference proteome</keyword>
<comment type="caution">
    <text evidence="1">The sequence shown here is derived from an EMBL/GenBank/DDBJ whole genome shotgun (WGS) entry which is preliminary data.</text>
</comment>
<dbReference type="Proteomes" id="UP001145021">
    <property type="component" value="Unassembled WGS sequence"/>
</dbReference>
<sequence length="356" mass="40736">MLPRAKTIYENCSVLDVSGNLLFRAGRKKLDWYLSRDLAREIDETTIQLTFQNKGDGRSKEPFYLQEMRNACVVCNSIDSLTMHHVVPYQYRQYMPEDIKSHSSFDLLPVCIGCHDKYEQHANALKKHLAQCFDAPFAGIGWIDRPDVGKAGKAAAALLSKNPRIPKARLRDLCSVVERVALDRTALFSDQTQRWVETCQDTAQISANETLLHELCAMEVRVAGPDFRSHGEMVIGALMRSQKLPHTCNACKELVDGGISALVVCWRRHFVEHARPAHLPDHWKHWYRSELIPIYGICVGALGVCGFFASRALKSPEVVWDKHNNPYPWLHVKQNENVKLMDPNNRFEKQWSRDRL</sequence>
<dbReference type="Pfam" id="PF06522">
    <property type="entry name" value="B12D"/>
    <property type="match status" value="1"/>
</dbReference>
<gene>
    <name evidence="1" type="ORF">LPJ64_000822</name>
</gene>
<accession>A0A9W7XQ83</accession>
<proteinExistence type="predicted"/>
<dbReference type="InterPro" id="IPR010530">
    <property type="entry name" value="B12D"/>
</dbReference>
<evidence type="ECO:0000313" key="2">
    <source>
        <dbReference type="Proteomes" id="UP001145021"/>
    </source>
</evidence>
<evidence type="ECO:0000313" key="1">
    <source>
        <dbReference type="EMBL" id="KAJ1647857.1"/>
    </source>
</evidence>
<dbReference type="EMBL" id="JANBOH010000018">
    <property type="protein sequence ID" value="KAJ1647857.1"/>
    <property type="molecule type" value="Genomic_DNA"/>
</dbReference>
<reference evidence="1" key="1">
    <citation type="submission" date="2022-07" db="EMBL/GenBank/DDBJ databases">
        <title>Phylogenomic reconstructions and comparative analyses of Kickxellomycotina fungi.</title>
        <authorList>
            <person name="Reynolds N.K."/>
            <person name="Stajich J.E."/>
            <person name="Barry K."/>
            <person name="Grigoriev I.V."/>
            <person name="Crous P."/>
            <person name="Smith M.E."/>
        </authorList>
    </citation>
    <scope>NUCLEOTIDE SEQUENCE</scope>
    <source>
        <strain evidence="1">NBRC 105413</strain>
    </source>
</reference>
<dbReference type="AlphaFoldDB" id="A0A9W7XQ83"/>
<dbReference type="PANTHER" id="PTHR14256">
    <property type="entry name" value="NADH-UBIQUINONE OXIDOREDUCTASE MLRQ SUBUNIT"/>
    <property type="match status" value="1"/>
</dbReference>
<dbReference type="PANTHER" id="PTHR14256:SF1">
    <property type="entry name" value="GEO09626P1"/>
    <property type="match status" value="1"/>
</dbReference>
<name>A0A9W7XQ83_9FUNG</name>